<dbReference type="EMBL" id="CAUJNA010001019">
    <property type="protein sequence ID" value="CAJ1383481.1"/>
    <property type="molecule type" value="Genomic_DNA"/>
</dbReference>
<comment type="caution">
    <text evidence="1">The sequence shown here is derived from an EMBL/GenBank/DDBJ whole genome shotgun (WGS) entry which is preliminary data.</text>
</comment>
<dbReference type="Proteomes" id="UP001178507">
    <property type="component" value="Unassembled WGS sequence"/>
</dbReference>
<accession>A0AA36I9A9</accession>
<evidence type="ECO:0000313" key="1">
    <source>
        <dbReference type="EMBL" id="CAJ1383481.1"/>
    </source>
</evidence>
<organism evidence="1 2">
    <name type="scientific">Effrenium voratum</name>
    <dbReference type="NCBI Taxonomy" id="2562239"/>
    <lineage>
        <taxon>Eukaryota</taxon>
        <taxon>Sar</taxon>
        <taxon>Alveolata</taxon>
        <taxon>Dinophyceae</taxon>
        <taxon>Suessiales</taxon>
        <taxon>Symbiodiniaceae</taxon>
        <taxon>Effrenium</taxon>
    </lineage>
</organism>
<dbReference type="AlphaFoldDB" id="A0AA36I9A9"/>
<sequence>MKTWLVLTLARSQASLQTQREEWWAAGHTQMNVWDHSWLTPRLVCGFRFMRVPPGISLDKGIFLPITVGSEESANQSGQVPVAEKLMLWTFDGTGFQDRAVQYFAGGVPPMEDVWLLALVAAVPATFTSNVMSGSDMMELQCAAMVLLSSYIYAEYMAMLVPPAVLLKYFQHTWEVHTRAGAVESASEMLVHFASFEPLERAMQRFQGVLEARRAAFACAFADDDCPPAAAPFGGTPVTRPLVDVVVTRCAEDLSWLAAWLARILRDEWTPEVAGMRVRLVIYEKCPSGASKNQELDGQQLLDWMLRLGVIHPGSTAIELTEPEGFENVAYVHYCMTAKWRDSDFVIFLHGSPFDHTNERMLDDVLRSMAQGTYGVPFVHLNIKRLPRVAVEPCLQALIRPALAAWQAERSQGILELPFDMSTYCCTQFVVARHRLDGVPDAFWRAVWRSLHQRLSVNGTAVEGLHTACRLPAQRVYEQRTQRNGHTPVADYGLWGEVLERAWHWIFGEDPVLPSREADTRLPLFLRIPRVRTDAEGGPRGTILDRVSIPDWGFDPGFWGLPPIIANVTGQATTPSASPIPTSHFARTARPNWRLPEWAELWLQEDAKRRQRVAARTASHVPVGFCSAFAFQAAC</sequence>
<gene>
    <name evidence="1" type="ORF">EVOR1521_LOCUS10587</name>
</gene>
<keyword evidence="2" id="KW-1185">Reference proteome</keyword>
<protein>
    <submittedName>
        <fullName evidence="1">Uncharacterized protein</fullName>
    </submittedName>
</protein>
<proteinExistence type="predicted"/>
<evidence type="ECO:0000313" key="2">
    <source>
        <dbReference type="Proteomes" id="UP001178507"/>
    </source>
</evidence>
<name>A0AA36I9A9_9DINO</name>
<reference evidence="1" key="1">
    <citation type="submission" date="2023-08" db="EMBL/GenBank/DDBJ databases">
        <authorList>
            <person name="Chen Y."/>
            <person name="Shah S."/>
            <person name="Dougan E. K."/>
            <person name="Thang M."/>
            <person name="Chan C."/>
        </authorList>
    </citation>
    <scope>NUCLEOTIDE SEQUENCE</scope>
</reference>